<keyword evidence="1" id="KW-1133">Transmembrane helix</keyword>
<dbReference type="Proteomes" id="UP000187194">
    <property type="component" value="Unassembled WGS sequence"/>
</dbReference>
<accession>A0A1R1JCV3</accession>
<keyword evidence="1" id="KW-0812">Transmembrane</keyword>
<keyword evidence="1" id="KW-0472">Membrane</keyword>
<evidence type="ECO:0000313" key="2">
    <source>
        <dbReference type="EMBL" id="OMG73134.1"/>
    </source>
</evidence>
<reference evidence="2 3" key="1">
    <citation type="submission" date="2017-01" db="EMBL/GenBank/DDBJ databases">
        <title>Phylogeographic, genomic and meropenem susceptibility analysis of Burkholderia ubonensis.</title>
        <authorList>
            <person name="Price E.P."/>
            <person name="Sarovich D.S."/>
            <person name="Webb J.R."/>
            <person name="Hall C.M."/>
            <person name="Sahl J.W."/>
            <person name="Kaestli M."/>
            <person name="Mayo M."/>
            <person name="Harrington G."/>
            <person name="Baker A.L."/>
            <person name="Sidak-Loftis L.C."/>
            <person name="Lummis M."/>
            <person name="Schupp J.M."/>
            <person name="Gillece J.D."/>
            <person name="Tuanyok A."/>
            <person name="Warner J."/>
            <person name="Busch J.D."/>
            <person name="Keim P."/>
            <person name="Currie B.J."/>
            <person name="Wagner D.M."/>
        </authorList>
    </citation>
    <scope>NUCLEOTIDE SEQUENCE [LARGE SCALE GENOMIC DNA]</scope>
    <source>
        <strain evidence="2 3">A21</strain>
    </source>
</reference>
<dbReference type="AlphaFoldDB" id="A0A1R1JCV3"/>
<gene>
    <name evidence="2" type="ORF">BW685_13005</name>
</gene>
<evidence type="ECO:0000313" key="3">
    <source>
        <dbReference type="Proteomes" id="UP000187194"/>
    </source>
</evidence>
<feature type="transmembrane region" description="Helical" evidence="1">
    <location>
        <begin position="6"/>
        <end position="23"/>
    </location>
</feature>
<dbReference type="RefSeq" id="WP_060080876.1">
    <property type="nucleotide sequence ID" value="NZ_MTJZ01000012.1"/>
</dbReference>
<comment type="caution">
    <text evidence="2">The sequence shown here is derived from an EMBL/GenBank/DDBJ whole genome shotgun (WGS) entry which is preliminary data.</text>
</comment>
<protein>
    <submittedName>
        <fullName evidence="2">Uncharacterized protein</fullName>
    </submittedName>
</protein>
<evidence type="ECO:0000256" key="1">
    <source>
        <dbReference type="SAM" id="Phobius"/>
    </source>
</evidence>
<proteinExistence type="predicted"/>
<name>A0A1R1JCV3_9BURK</name>
<sequence>MDLGPLWQIGTALVAAGAVYGAIRADLRAIHQKDRDQDERIKTVEDRFNRHIEQGLNHGNS</sequence>
<organism evidence="2 3">
    <name type="scientific">Burkholderia ubonensis</name>
    <dbReference type="NCBI Taxonomy" id="101571"/>
    <lineage>
        <taxon>Bacteria</taxon>
        <taxon>Pseudomonadati</taxon>
        <taxon>Pseudomonadota</taxon>
        <taxon>Betaproteobacteria</taxon>
        <taxon>Burkholderiales</taxon>
        <taxon>Burkholderiaceae</taxon>
        <taxon>Burkholderia</taxon>
        <taxon>Burkholderia cepacia complex</taxon>
    </lineage>
</organism>
<dbReference type="EMBL" id="MTJZ01000012">
    <property type="protein sequence ID" value="OMG73134.1"/>
    <property type="molecule type" value="Genomic_DNA"/>
</dbReference>